<sequence length="160" mass="17494">MTQQSVIEEITTAIRPIVEASGNYLEEVTVTPVGKSRMVTVIVDNEKHLNLDQVTAVSREISEVIETLGELGETPFTLEVTSPGVDRPLTEPRHWRKNLDRLVKATMNDGTIVEGRIGQASDSGVAVGAKTLNYSDIKKALIEIEFKSTVKSADVDEDAE</sequence>
<dbReference type="HAMAP" id="MF_01077">
    <property type="entry name" value="RimP"/>
    <property type="match status" value="1"/>
</dbReference>
<dbReference type="Pfam" id="PF02576">
    <property type="entry name" value="RimP_N"/>
    <property type="match status" value="1"/>
</dbReference>
<dbReference type="InterPro" id="IPR003728">
    <property type="entry name" value="Ribosome_maturation_RimP"/>
</dbReference>
<dbReference type="SUPFAM" id="SSF75420">
    <property type="entry name" value="YhbC-like, N-terminal domain"/>
    <property type="match status" value="1"/>
</dbReference>
<dbReference type="NCBIfam" id="NF000930">
    <property type="entry name" value="PRK00092.2-2"/>
    <property type="match status" value="1"/>
</dbReference>
<reference evidence="4" key="1">
    <citation type="submission" date="2020-05" db="EMBL/GenBank/DDBJ databases">
        <authorList>
            <person name="Chiriac C."/>
            <person name="Salcher M."/>
            <person name="Ghai R."/>
            <person name="Kavagutti S V."/>
        </authorList>
    </citation>
    <scope>NUCLEOTIDE SEQUENCE</scope>
</reference>
<dbReference type="GO" id="GO:0000028">
    <property type="term" value="P:ribosomal small subunit assembly"/>
    <property type="evidence" value="ECO:0007669"/>
    <property type="project" value="TreeGrafter"/>
</dbReference>
<evidence type="ECO:0000256" key="2">
    <source>
        <dbReference type="ARBA" id="ARBA00022517"/>
    </source>
</evidence>
<keyword evidence="1" id="KW-0963">Cytoplasm</keyword>
<organism evidence="4">
    <name type="scientific">freshwater metagenome</name>
    <dbReference type="NCBI Taxonomy" id="449393"/>
    <lineage>
        <taxon>unclassified sequences</taxon>
        <taxon>metagenomes</taxon>
        <taxon>ecological metagenomes</taxon>
    </lineage>
</organism>
<evidence type="ECO:0000313" key="4">
    <source>
        <dbReference type="EMBL" id="CAB4583934.1"/>
    </source>
</evidence>
<dbReference type="EMBL" id="CAEZUD010000004">
    <property type="protein sequence ID" value="CAB4583934.1"/>
    <property type="molecule type" value="Genomic_DNA"/>
</dbReference>
<dbReference type="GO" id="GO:0005829">
    <property type="term" value="C:cytosol"/>
    <property type="evidence" value="ECO:0007669"/>
    <property type="project" value="TreeGrafter"/>
</dbReference>
<accession>A0A6J6FAJ9</accession>
<name>A0A6J6FAJ9_9ZZZZ</name>
<evidence type="ECO:0000256" key="1">
    <source>
        <dbReference type="ARBA" id="ARBA00022490"/>
    </source>
</evidence>
<dbReference type="GO" id="GO:0006412">
    <property type="term" value="P:translation"/>
    <property type="evidence" value="ECO:0007669"/>
    <property type="project" value="TreeGrafter"/>
</dbReference>
<evidence type="ECO:0000259" key="3">
    <source>
        <dbReference type="Pfam" id="PF02576"/>
    </source>
</evidence>
<dbReference type="PANTHER" id="PTHR33867:SF1">
    <property type="entry name" value="RIBOSOME MATURATION FACTOR RIMP"/>
    <property type="match status" value="1"/>
</dbReference>
<protein>
    <submittedName>
        <fullName evidence="4">Unannotated protein</fullName>
    </submittedName>
</protein>
<gene>
    <name evidence="4" type="ORF">UFOPK1778_00194</name>
</gene>
<dbReference type="InterPro" id="IPR028989">
    <property type="entry name" value="RimP_N"/>
</dbReference>
<feature type="domain" description="Ribosome maturation factor RimP N-terminal" evidence="3">
    <location>
        <begin position="14"/>
        <end position="86"/>
    </location>
</feature>
<dbReference type="InterPro" id="IPR035956">
    <property type="entry name" value="RimP_N_sf"/>
</dbReference>
<keyword evidence="2" id="KW-0690">Ribosome biogenesis</keyword>
<dbReference type="Gene3D" id="3.30.300.70">
    <property type="entry name" value="RimP-like superfamily, N-terminal"/>
    <property type="match status" value="1"/>
</dbReference>
<dbReference type="AlphaFoldDB" id="A0A6J6FAJ9"/>
<proteinExistence type="inferred from homology"/>
<dbReference type="PANTHER" id="PTHR33867">
    <property type="entry name" value="RIBOSOME MATURATION FACTOR RIMP"/>
    <property type="match status" value="1"/>
</dbReference>